<gene>
    <name evidence="1" type="ORF">DPMN_124134</name>
</gene>
<sequence>MWSLPNTTGVADPLGEMRHVFHCPVDGVRLSGARLVVRAGQRLNGRLLRVVYVKYDVIQELFRSEHYREMFAVLFRPNRENGRI</sequence>
<keyword evidence="2" id="KW-1185">Reference proteome</keyword>
<organism evidence="1 2">
    <name type="scientific">Dreissena polymorpha</name>
    <name type="common">Zebra mussel</name>
    <name type="synonym">Mytilus polymorpha</name>
    <dbReference type="NCBI Taxonomy" id="45954"/>
    <lineage>
        <taxon>Eukaryota</taxon>
        <taxon>Metazoa</taxon>
        <taxon>Spiralia</taxon>
        <taxon>Lophotrochozoa</taxon>
        <taxon>Mollusca</taxon>
        <taxon>Bivalvia</taxon>
        <taxon>Autobranchia</taxon>
        <taxon>Heteroconchia</taxon>
        <taxon>Euheterodonta</taxon>
        <taxon>Imparidentia</taxon>
        <taxon>Neoheterodontei</taxon>
        <taxon>Myida</taxon>
        <taxon>Dreissenoidea</taxon>
        <taxon>Dreissenidae</taxon>
        <taxon>Dreissena</taxon>
    </lineage>
</organism>
<reference evidence="1" key="2">
    <citation type="submission" date="2020-11" db="EMBL/GenBank/DDBJ databases">
        <authorList>
            <person name="McCartney M.A."/>
            <person name="Auch B."/>
            <person name="Kono T."/>
            <person name="Mallez S."/>
            <person name="Becker A."/>
            <person name="Gohl D.M."/>
            <person name="Silverstein K.A.T."/>
            <person name="Koren S."/>
            <person name="Bechman K.B."/>
            <person name="Herman A."/>
            <person name="Abrahante J.E."/>
            <person name="Garbe J."/>
        </authorList>
    </citation>
    <scope>NUCLEOTIDE SEQUENCE</scope>
    <source>
        <strain evidence="1">Duluth1</strain>
        <tissue evidence="1">Whole animal</tissue>
    </source>
</reference>
<reference evidence="1" key="1">
    <citation type="journal article" date="2019" name="bioRxiv">
        <title>The Genome of the Zebra Mussel, Dreissena polymorpha: A Resource for Invasive Species Research.</title>
        <authorList>
            <person name="McCartney M.A."/>
            <person name="Auch B."/>
            <person name="Kono T."/>
            <person name="Mallez S."/>
            <person name="Zhang Y."/>
            <person name="Obille A."/>
            <person name="Becker A."/>
            <person name="Abrahante J.E."/>
            <person name="Garbe J."/>
            <person name="Badalamenti J.P."/>
            <person name="Herman A."/>
            <person name="Mangelson H."/>
            <person name="Liachko I."/>
            <person name="Sullivan S."/>
            <person name="Sone E.D."/>
            <person name="Koren S."/>
            <person name="Silverstein K.A.T."/>
            <person name="Beckman K.B."/>
            <person name="Gohl D.M."/>
        </authorList>
    </citation>
    <scope>NUCLEOTIDE SEQUENCE</scope>
    <source>
        <strain evidence="1">Duluth1</strain>
        <tissue evidence="1">Whole animal</tissue>
    </source>
</reference>
<dbReference type="EMBL" id="JAIWYP010000005">
    <property type="protein sequence ID" value="KAH3822356.1"/>
    <property type="molecule type" value="Genomic_DNA"/>
</dbReference>
<dbReference type="AlphaFoldDB" id="A0A9D4GVU0"/>
<evidence type="ECO:0000313" key="1">
    <source>
        <dbReference type="EMBL" id="KAH3822356.1"/>
    </source>
</evidence>
<evidence type="ECO:0000313" key="2">
    <source>
        <dbReference type="Proteomes" id="UP000828390"/>
    </source>
</evidence>
<proteinExistence type="predicted"/>
<dbReference type="Proteomes" id="UP000828390">
    <property type="component" value="Unassembled WGS sequence"/>
</dbReference>
<accession>A0A9D4GVU0</accession>
<name>A0A9D4GVU0_DREPO</name>
<comment type="caution">
    <text evidence="1">The sequence shown here is derived from an EMBL/GenBank/DDBJ whole genome shotgun (WGS) entry which is preliminary data.</text>
</comment>
<protein>
    <submittedName>
        <fullName evidence="1">Uncharacterized protein</fullName>
    </submittedName>
</protein>